<sequence>SAATVLGEGDPQPPAPEVEAAKCACCGLTEECTPAYIEGVRERHGGRWVCGLCGDAVEEEMRRSGHREEALSRHTAFCRGFLSSPAPAADDAGEHLIAAVRHLLRRSLDSPRSPRSPPGTPRRRTPVEAGSPRAPLAPAGGFFPTLAG</sequence>
<evidence type="ECO:0000313" key="2">
    <source>
        <dbReference type="EMBL" id="JAT54880.1"/>
    </source>
</evidence>
<dbReference type="PANTHER" id="PTHR33108:SF32">
    <property type="entry name" value="DUF1677 FAMILY PROTEIN (DUF1677)"/>
    <property type="match status" value="1"/>
</dbReference>
<accession>A0A1D1YJS8</accession>
<dbReference type="Pfam" id="PF07911">
    <property type="entry name" value="DUF1677"/>
    <property type="match status" value="1"/>
</dbReference>
<dbReference type="EMBL" id="GDJX01013056">
    <property type="protein sequence ID" value="JAT54880.1"/>
    <property type="molecule type" value="Transcribed_RNA"/>
</dbReference>
<evidence type="ECO:0000256" key="1">
    <source>
        <dbReference type="SAM" id="MobiDB-lite"/>
    </source>
</evidence>
<feature type="non-terminal residue" evidence="2">
    <location>
        <position position="1"/>
    </location>
</feature>
<feature type="region of interest" description="Disordered" evidence="1">
    <location>
        <begin position="106"/>
        <end position="148"/>
    </location>
</feature>
<dbReference type="InterPro" id="IPR012876">
    <property type="entry name" value="DUF1677_pln"/>
</dbReference>
<gene>
    <name evidence="2" type="primary">dnaG_4</name>
    <name evidence="2" type="ORF">g.22895</name>
</gene>
<protein>
    <submittedName>
        <fullName evidence="2">DNA primase</fullName>
    </submittedName>
</protein>
<dbReference type="PANTHER" id="PTHR33108">
    <property type="entry name" value="OS01G0745000 PROTEIN"/>
    <property type="match status" value="1"/>
</dbReference>
<organism evidence="2">
    <name type="scientific">Anthurium amnicola</name>
    <dbReference type="NCBI Taxonomy" id="1678845"/>
    <lineage>
        <taxon>Eukaryota</taxon>
        <taxon>Viridiplantae</taxon>
        <taxon>Streptophyta</taxon>
        <taxon>Embryophyta</taxon>
        <taxon>Tracheophyta</taxon>
        <taxon>Spermatophyta</taxon>
        <taxon>Magnoliopsida</taxon>
        <taxon>Liliopsida</taxon>
        <taxon>Araceae</taxon>
        <taxon>Pothoideae</taxon>
        <taxon>Potheae</taxon>
        <taxon>Anthurium</taxon>
    </lineage>
</organism>
<reference evidence="2" key="1">
    <citation type="submission" date="2015-07" db="EMBL/GenBank/DDBJ databases">
        <title>Transcriptome Assembly of Anthurium amnicola.</title>
        <authorList>
            <person name="Suzuki J."/>
        </authorList>
    </citation>
    <scope>NUCLEOTIDE SEQUENCE</scope>
</reference>
<name>A0A1D1YJS8_9ARAE</name>
<dbReference type="AlphaFoldDB" id="A0A1D1YJS8"/>
<proteinExistence type="predicted"/>